<dbReference type="AlphaFoldDB" id="A0A929B809"/>
<keyword evidence="2" id="KW-1133">Transmembrane helix</keyword>
<dbReference type="Proteomes" id="UP000598360">
    <property type="component" value="Unassembled WGS sequence"/>
</dbReference>
<dbReference type="EMBL" id="JADEYC010000001">
    <property type="protein sequence ID" value="MBE9372903.1"/>
    <property type="molecule type" value="Genomic_DNA"/>
</dbReference>
<dbReference type="InterPro" id="IPR036259">
    <property type="entry name" value="MFS_trans_sf"/>
</dbReference>
<accession>A0A929B809</accession>
<proteinExistence type="predicted"/>
<dbReference type="RefSeq" id="WP_193926357.1">
    <property type="nucleotide sequence ID" value="NZ_JADEYC010000001.1"/>
</dbReference>
<dbReference type="SUPFAM" id="SSF103473">
    <property type="entry name" value="MFS general substrate transporter"/>
    <property type="match status" value="1"/>
</dbReference>
<evidence type="ECO:0000313" key="4">
    <source>
        <dbReference type="Proteomes" id="UP000598360"/>
    </source>
</evidence>
<sequence length="93" mass="9742">MAIFAITAVVVKPIVGFVADRFFGGARKKPIAAILGIFAASLILFGRVDSTTAFMVIAPLLGAASTRSLPGRRGSARSRPPFRAEMGGIHTRA</sequence>
<organism evidence="3 4">
    <name type="scientific">Saccharopolyspora montiporae</name>
    <dbReference type="NCBI Taxonomy" id="2781240"/>
    <lineage>
        <taxon>Bacteria</taxon>
        <taxon>Bacillati</taxon>
        <taxon>Actinomycetota</taxon>
        <taxon>Actinomycetes</taxon>
        <taxon>Pseudonocardiales</taxon>
        <taxon>Pseudonocardiaceae</taxon>
        <taxon>Saccharopolyspora</taxon>
    </lineage>
</organism>
<dbReference type="Gene3D" id="1.20.1250.20">
    <property type="entry name" value="MFS general substrate transporter like domains"/>
    <property type="match status" value="1"/>
</dbReference>
<feature type="transmembrane region" description="Helical" evidence="2">
    <location>
        <begin position="30"/>
        <end position="46"/>
    </location>
</feature>
<protein>
    <submittedName>
        <fullName evidence="3">Uncharacterized protein</fullName>
    </submittedName>
</protein>
<gene>
    <name evidence="3" type="ORF">IQ251_00425</name>
</gene>
<evidence type="ECO:0000313" key="3">
    <source>
        <dbReference type="EMBL" id="MBE9372903.1"/>
    </source>
</evidence>
<keyword evidence="2" id="KW-0812">Transmembrane</keyword>
<keyword evidence="4" id="KW-1185">Reference proteome</keyword>
<evidence type="ECO:0000256" key="1">
    <source>
        <dbReference type="SAM" id="MobiDB-lite"/>
    </source>
</evidence>
<reference evidence="3" key="1">
    <citation type="submission" date="2020-10" db="EMBL/GenBank/DDBJ databases">
        <title>Diversity and distribution of actinomycetes associated with coral in the coast of Hainan.</title>
        <authorList>
            <person name="Li F."/>
        </authorList>
    </citation>
    <scope>NUCLEOTIDE SEQUENCE</scope>
    <source>
        <strain evidence="3">HNM0983</strain>
    </source>
</reference>
<feature type="region of interest" description="Disordered" evidence="1">
    <location>
        <begin position="68"/>
        <end position="93"/>
    </location>
</feature>
<evidence type="ECO:0000256" key="2">
    <source>
        <dbReference type="SAM" id="Phobius"/>
    </source>
</evidence>
<feature type="compositionally biased region" description="Low complexity" evidence="1">
    <location>
        <begin position="68"/>
        <end position="84"/>
    </location>
</feature>
<comment type="caution">
    <text evidence="3">The sequence shown here is derived from an EMBL/GenBank/DDBJ whole genome shotgun (WGS) entry which is preliminary data.</text>
</comment>
<name>A0A929B809_9PSEU</name>
<keyword evidence="2" id="KW-0472">Membrane</keyword>